<reference evidence="5 6" key="1">
    <citation type="submission" date="2018-08" db="EMBL/GenBank/DDBJ databases">
        <title>Draft genome sequences of two Aspergillus turcosus clinical strains isolated from bronchoalveolar lavage fluid: one azole-susceptible and the other azole-resistant.</title>
        <authorList>
            <person name="Parent-Michaud M."/>
            <person name="Dufresne P.J."/>
            <person name="Fournier E."/>
            <person name="Martineau C."/>
            <person name="Moreira S."/>
            <person name="Perkins V."/>
            <person name="De Repentigny L."/>
            <person name="Dufresne S.F."/>
        </authorList>
    </citation>
    <scope>NUCLEOTIDE SEQUENCE [LARGE SCALE GENOMIC DNA]</scope>
    <source>
        <strain evidence="5">HMR AF 1038</strain>
    </source>
</reference>
<feature type="domain" description="DUF7791" evidence="4">
    <location>
        <begin position="559"/>
        <end position="696"/>
    </location>
</feature>
<feature type="region of interest" description="Disordered" evidence="2">
    <location>
        <begin position="241"/>
        <end position="273"/>
    </location>
</feature>
<feature type="compositionally biased region" description="Basic and acidic residues" evidence="2">
    <location>
        <begin position="993"/>
        <end position="1006"/>
    </location>
</feature>
<evidence type="ECO:0000259" key="3">
    <source>
        <dbReference type="Pfam" id="PF24883"/>
    </source>
</evidence>
<dbReference type="Pfam" id="PF24883">
    <property type="entry name" value="NPHP3_N"/>
    <property type="match status" value="1"/>
</dbReference>
<protein>
    <recommendedName>
        <fullName evidence="7">NACHT domain-containing protein</fullName>
    </recommendedName>
</protein>
<dbReference type="InterPro" id="IPR056884">
    <property type="entry name" value="NPHP3-like_N"/>
</dbReference>
<keyword evidence="1" id="KW-0677">Repeat</keyword>
<dbReference type="AlphaFoldDB" id="A0A3R7HZ29"/>
<evidence type="ECO:0000256" key="2">
    <source>
        <dbReference type="SAM" id="MobiDB-lite"/>
    </source>
</evidence>
<sequence length="1077" mass="123792">MDAVTIIGLVSNIISFIDLGSKFVKGVREIYNSASGATGDALSHGLIAGEMRRFANDLVPSGQAVNKKDKAICDLAEECKSVAEAILKLLDEIKPKRSSSSFQSVRSAIKGLWYEKDISNLQDRLEKCRSQLGLQLSYATSSEIKDQLKMLAKHSQEGGTQILKLQQQVQELHRTVETSDLRLRQGVQNLLQLSDDTYTALITQRLLDSLRFDEMDGRFRAVARAHEKTFGWIFKSHDENNEKEEHLEDSGHSPDDYDVFDKSGGSEDDAQEEDLYRTTARKSFLSWLEYGHGIFHISGKLGSGKSTLMKFLYTDARTQEMLRKWAGSGTLVMGSFFFWKPGSQLQKSTTGLFRSLLHQTLSKVPSLVPEIVPEQWKEITSIPWQAYSKIDFSPETLEEAFRRLIDSQSEDLRICFFIDGLDEREEMSIDDDNRTMVSNLCRWCNGPPGRIKICVSSREYNVFMENFPDERRIRMQYLTQEDMRIYIHDRMRFIQSSAHSRDIIQRVSHKADGIFLWVALVTKRLNDLHENGACWRRLREELDRVPQGLSELFAHIIQSLDPSDRKRAYQTFAMLQKARKYEFPLPLLSYPFIDYYREDSDTGDYTDWRAENMSESARIVQARKMLMGYCGGLVEAASRSFGDLYDVDLLTISFTHRSVPEFLDSMETEDMEKSLRGFCAEDAVCQFFLAYLWARDTSECEDYTGLSSLTSKIVEMREHEKMGREPFIFEEQLELALARLGVRSISEQDGSSWIALPTSHFPINTVAVFYERPKRNHYDIGSPYLVAACLGCFPYTLWKVRHDPLVTSTPLQRIVLLYCILYSRMEKEDSTRVRRILDILLEKGLGPQTTTNVAPGHNNHLDYLDVTVWQHLIIHFLMDPDHPRDVTISSRSILWQWALENKADPHFEMCIPRKEVQSQRGFHRATLILGKDRRRLDGVRVTSRFPSLITSGKYPDPQGTGIRVTLIDIINEEKFQNREELIALVERNIRRLQNEPEGEDHADKGSPEIPPEEDSTEQTSELSSMLPASEMNIESIAQKQSSYEAKRTFLLVSLLGKWALFYDITSIDDFLQAFYLL</sequence>
<name>A0A3R7HZ29_9EURO</name>
<dbReference type="SUPFAM" id="SSF52540">
    <property type="entry name" value="P-loop containing nucleoside triphosphate hydrolases"/>
    <property type="match status" value="1"/>
</dbReference>
<evidence type="ECO:0000256" key="1">
    <source>
        <dbReference type="ARBA" id="ARBA00022737"/>
    </source>
</evidence>
<dbReference type="Proteomes" id="UP000215289">
    <property type="component" value="Unassembled WGS sequence"/>
</dbReference>
<evidence type="ECO:0008006" key="7">
    <source>
        <dbReference type="Google" id="ProtNLM"/>
    </source>
</evidence>
<feature type="domain" description="Nephrocystin 3-like N-terminal" evidence="3">
    <location>
        <begin position="281"/>
        <end position="458"/>
    </location>
</feature>
<dbReference type="InterPro" id="IPR056693">
    <property type="entry name" value="DUF7791"/>
</dbReference>
<dbReference type="EMBL" id="NIDN02000011">
    <property type="protein sequence ID" value="RLM00774.1"/>
    <property type="molecule type" value="Genomic_DNA"/>
</dbReference>
<gene>
    <name evidence="5" type="ORF">CFD26_105041</name>
</gene>
<dbReference type="Gene3D" id="3.40.50.300">
    <property type="entry name" value="P-loop containing nucleotide triphosphate hydrolases"/>
    <property type="match status" value="1"/>
</dbReference>
<dbReference type="PANTHER" id="PTHR10039:SF5">
    <property type="entry name" value="NACHT DOMAIN-CONTAINING PROTEIN"/>
    <property type="match status" value="1"/>
</dbReference>
<evidence type="ECO:0000313" key="6">
    <source>
        <dbReference type="Proteomes" id="UP000215289"/>
    </source>
</evidence>
<dbReference type="OrthoDB" id="443402at2759"/>
<dbReference type="PANTHER" id="PTHR10039">
    <property type="entry name" value="AMELOGENIN"/>
    <property type="match status" value="1"/>
</dbReference>
<feature type="region of interest" description="Disordered" evidence="2">
    <location>
        <begin position="993"/>
        <end position="1025"/>
    </location>
</feature>
<evidence type="ECO:0000313" key="5">
    <source>
        <dbReference type="EMBL" id="RLM00774.1"/>
    </source>
</evidence>
<evidence type="ECO:0000259" key="4">
    <source>
        <dbReference type="Pfam" id="PF25053"/>
    </source>
</evidence>
<organism evidence="5 6">
    <name type="scientific">Aspergillus turcosus</name>
    <dbReference type="NCBI Taxonomy" id="1245748"/>
    <lineage>
        <taxon>Eukaryota</taxon>
        <taxon>Fungi</taxon>
        <taxon>Dikarya</taxon>
        <taxon>Ascomycota</taxon>
        <taxon>Pezizomycotina</taxon>
        <taxon>Eurotiomycetes</taxon>
        <taxon>Eurotiomycetidae</taxon>
        <taxon>Eurotiales</taxon>
        <taxon>Aspergillaceae</taxon>
        <taxon>Aspergillus</taxon>
        <taxon>Aspergillus subgen. Fumigati</taxon>
    </lineage>
</organism>
<keyword evidence="6" id="KW-1185">Reference proteome</keyword>
<dbReference type="Pfam" id="PF25053">
    <property type="entry name" value="DUF7791"/>
    <property type="match status" value="1"/>
</dbReference>
<feature type="compositionally biased region" description="Basic and acidic residues" evidence="2">
    <location>
        <begin position="241"/>
        <end position="265"/>
    </location>
</feature>
<dbReference type="STRING" id="1245748.A0A3R7HZ29"/>
<comment type="caution">
    <text evidence="5">The sequence shown here is derived from an EMBL/GenBank/DDBJ whole genome shotgun (WGS) entry which is preliminary data.</text>
</comment>
<proteinExistence type="predicted"/>
<accession>A0A3R7HZ29</accession>
<dbReference type="InterPro" id="IPR027417">
    <property type="entry name" value="P-loop_NTPase"/>
</dbReference>